<dbReference type="HOGENOM" id="CLU_002639_6_3_1"/>
<evidence type="ECO:0000313" key="3">
    <source>
        <dbReference type="EMBL" id="KIJ59656.1"/>
    </source>
</evidence>
<feature type="region of interest" description="Disordered" evidence="1">
    <location>
        <begin position="679"/>
        <end position="728"/>
    </location>
</feature>
<keyword evidence="4" id="KW-1185">Reference proteome</keyword>
<protein>
    <submittedName>
        <fullName evidence="3">Unplaced genomic scaffold scaffold_49, whole genome shotgun sequence</fullName>
    </submittedName>
</protein>
<feature type="domain" description="Heterokaryon incompatibility" evidence="2">
    <location>
        <begin position="191"/>
        <end position="337"/>
    </location>
</feature>
<evidence type="ECO:0000256" key="1">
    <source>
        <dbReference type="SAM" id="MobiDB-lite"/>
    </source>
</evidence>
<name>A0A0C9W919_9AGAM</name>
<dbReference type="AlphaFoldDB" id="A0A0C9W919"/>
<evidence type="ECO:0000259" key="2">
    <source>
        <dbReference type="Pfam" id="PF06985"/>
    </source>
</evidence>
<gene>
    <name evidence="3" type="ORF">HYDPIDRAFT_190451</name>
</gene>
<dbReference type="PANTHER" id="PTHR33112:SF16">
    <property type="entry name" value="HETEROKARYON INCOMPATIBILITY DOMAIN-CONTAINING PROTEIN"/>
    <property type="match status" value="1"/>
</dbReference>
<dbReference type="PANTHER" id="PTHR33112">
    <property type="entry name" value="DOMAIN PROTEIN, PUTATIVE-RELATED"/>
    <property type="match status" value="1"/>
</dbReference>
<feature type="compositionally biased region" description="Polar residues" evidence="1">
    <location>
        <begin position="679"/>
        <end position="690"/>
    </location>
</feature>
<dbReference type="Proteomes" id="UP000053820">
    <property type="component" value="Unassembled WGS sequence"/>
</dbReference>
<accession>A0A0C9W919</accession>
<reference evidence="3 4" key="1">
    <citation type="submission" date="2014-04" db="EMBL/GenBank/DDBJ databases">
        <title>Evolutionary Origins and Diversification of the Mycorrhizal Mutualists.</title>
        <authorList>
            <consortium name="DOE Joint Genome Institute"/>
            <consortium name="Mycorrhizal Genomics Consortium"/>
            <person name="Kohler A."/>
            <person name="Kuo A."/>
            <person name="Nagy L.G."/>
            <person name="Floudas D."/>
            <person name="Copeland A."/>
            <person name="Barry K.W."/>
            <person name="Cichocki N."/>
            <person name="Veneault-Fourrey C."/>
            <person name="LaButti K."/>
            <person name="Lindquist E.A."/>
            <person name="Lipzen A."/>
            <person name="Lundell T."/>
            <person name="Morin E."/>
            <person name="Murat C."/>
            <person name="Riley R."/>
            <person name="Ohm R."/>
            <person name="Sun H."/>
            <person name="Tunlid A."/>
            <person name="Henrissat B."/>
            <person name="Grigoriev I.V."/>
            <person name="Hibbett D.S."/>
            <person name="Martin F."/>
        </authorList>
    </citation>
    <scope>NUCLEOTIDE SEQUENCE [LARGE SCALE GENOMIC DNA]</scope>
    <source>
        <strain evidence="3 4">MD-312</strain>
    </source>
</reference>
<evidence type="ECO:0000313" key="4">
    <source>
        <dbReference type="Proteomes" id="UP000053820"/>
    </source>
</evidence>
<sequence>MSLSSDRLVCDFCASNVFTFDACQLALGASLGNDAQRGFSYATQKWKAIVDGDEEGCTLCWILREKIVEFNGLARNGSRGPPGDEETFEVKLTFDESRLKVKISSLDYEHKYPVYCSPDDPAAVCISGRNIVWQVGSDKAFELASDCISECEKLHVSCPKLHAVELPTRVVDCTDPEKPKLVTNSGERGSYVALSYVWGEPQPHSTTTKNVAGYQEGLNIRLFPKTIRDAVTCTHKLGFRYLWVDTLCILQDSAEDKRREIARMHNIYRDAYVTIIAASAPKVSFGFLEDRDDPMEEDRRLPLWCPDGRLGTISVFDSWSYTPYRSPVDERAWCFQERMMSPRTLIYAIDSLQYQCTTHPEVMNVGGASICQPSDNNAPRLPSIMASRNPPDVISEEDARALRKAWGDILTKYTQRALTDRSDKLPAISAVAQTFGMWWGSGRYIAGLWEQTLSNDLLWHHSRPTASEGKYTAPSWSWAATDGRVNTGAAEVSKILWEIQLCEAIPATEGYPFGQIRGGRLKVRGIMRRVLWDREEVELFERKSEATVYQEESVPDGRGGDAVTHEGSIIAMDLNGTEIASSPARTAESTAGQYPPIHWLQSNRLRLIAAPPEGLLGQATPTPSAPAQLQVDSGIKKVEQFFLHGIKTLKSCITNKYHTPAAEIITGEVVRSVNVGTAGRTQAPATSSPIKSVVSEPVKPSQSPTMTFSPPPPHEAAPEGDQPRTCRRSHEAEAFNDCFSKLQLTRGDDGATTKEFLCRSGFAHIGYVYLDNKAEEGIVVEKGFGVVVGSSGQTCLKGLLVMPTNCQEAEGGKGVFRRVGTFTLNGNFVDDPDAPFCDLALWMDTPTQVITIV</sequence>
<organism evidence="3 4">
    <name type="scientific">Hydnomerulius pinastri MD-312</name>
    <dbReference type="NCBI Taxonomy" id="994086"/>
    <lineage>
        <taxon>Eukaryota</taxon>
        <taxon>Fungi</taxon>
        <taxon>Dikarya</taxon>
        <taxon>Basidiomycota</taxon>
        <taxon>Agaricomycotina</taxon>
        <taxon>Agaricomycetes</taxon>
        <taxon>Agaricomycetidae</taxon>
        <taxon>Boletales</taxon>
        <taxon>Boletales incertae sedis</taxon>
        <taxon>Leucogyrophana</taxon>
    </lineage>
</organism>
<proteinExistence type="predicted"/>
<dbReference type="OrthoDB" id="5125733at2759"/>
<dbReference type="Pfam" id="PF06985">
    <property type="entry name" value="HET"/>
    <property type="match status" value="1"/>
</dbReference>
<dbReference type="EMBL" id="KN839883">
    <property type="protein sequence ID" value="KIJ59656.1"/>
    <property type="molecule type" value="Genomic_DNA"/>
</dbReference>
<dbReference type="InterPro" id="IPR010730">
    <property type="entry name" value="HET"/>
</dbReference>